<keyword evidence="6" id="KW-0676">Redox-active center</keyword>
<evidence type="ECO:0000256" key="3">
    <source>
        <dbReference type="ARBA" id="ARBA00022729"/>
    </source>
</evidence>
<dbReference type="PROSITE" id="PS51318">
    <property type="entry name" value="TAT"/>
    <property type="match status" value="1"/>
</dbReference>
<dbReference type="CDD" id="cd03023">
    <property type="entry name" value="DsbA_Com1_like"/>
    <property type="match status" value="1"/>
</dbReference>
<reference evidence="8 9" key="1">
    <citation type="submission" date="2016-11" db="EMBL/GenBank/DDBJ databases">
        <authorList>
            <person name="Jaros S."/>
            <person name="Januszkiewicz K."/>
            <person name="Wedrychowicz H."/>
        </authorList>
    </citation>
    <scope>NUCLEOTIDE SEQUENCE [LARGE SCALE GENOMIC DNA]</scope>
    <source>
        <strain evidence="8 9">GAS242</strain>
    </source>
</reference>
<evidence type="ECO:0000256" key="2">
    <source>
        <dbReference type="ARBA" id="ARBA00005791"/>
    </source>
</evidence>
<organism evidence="8 9">
    <name type="scientific">Bradyrhizobium erythrophlei</name>
    <dbReference type="NCBI Taxonomy" id="1437360"/>
    <lineage>
        <taxon>Bacteria</taxon>
        <taxon>Pseudomonadati</taxon>
        <taxon>Pseudomonadota</taxon>
        <taxon>Alphaproteobacteria</taxon>
        <taxon>Hyphomicrobiales</taxon>
        <taxon>Nitrobacteraceae</taxon>
        <taxon>Bradyrhizobium</taxon>
    </lineage>
</organism>
<dbReference type="InterPro" id="IPR036249">
    <property type="entry name" value="Thioredoxin-like_sf"/>
</dbReference>
<dbReference type="PANTHER" id="PTHR13887:SF14">
    <property type="entry name" value="DISULFIDE BOND FORMATION PROTEIN D"/>
    <property type="match status" value="1"/>
</dbReference>
<accession>A0A1M5L3C2</accession>
<evidence type="ECO:0000256" key="4">
    <source>
        <dbReference type="ARBA" id="ARBA00023002"/>
    </source>
</evidence>
<evidence type="ECO:0000259" key="7">
    <source>
        <dbReference type="PROSITE" id="PS51352"/>
    </source>
</evidence>
<dbReference type="InterPro" id="IPR013766">
    <property type="entry name" value="Thioredoxin_domain"/>
</dbReference>
<dbReference type="PROSITE" id="PS51352">
    <property type="entry name" value="THIOREDOXIN_2"/>
    <property type="match status" value="1"/>
</dbReference>
<dbReference type="GO" id="GO:0016853">
    <property type="term" value="F:isomerase activity"/>
    <property type="evidence" value="ECO:0007669"/>
    <property type="project" value="UniProtKB-KW"/>
</dbReference>
<keyword evidence="8" id="KW-0413">Isomerase</keyword>
<dbReference type="EMBL" id="LT670818">
    <property type="protein sequence ID" value="SHG59445.1"/>
    <property type="molecule type" value="Genomic_DNA"/>
</dbReference>
<gene>
    <name evidence="8" type="ORF">SAMN05444169_3232</name>
</gene>
<evidence type="ECO:0000313" key="9">
    <source>
        <dbReference type="Proteomes" id="UP000190675"/>
    </source>
</evidence>
<dbReference type="InterPro" id="IPR006311">
    <property type="entry name" value="TAT_signal"/>
</dbReference>
<dbReference type="Gene3D" id="3.40.30.10">
    <property type="entry name" value="Glutaredoxin"/>
    <property type="match status" value="1"/>
</dbReference>
<evidence type="ECO:0000256" key="5">
    <source>
        <dbReference type="ARBA" id="ARBA00023157"/>
    </source>
</evidence>
<comment type="similarity">
    <text evidence="2">Belongs to the thioredoxin family. DsbA subfamily.</text>
</comment>
<dbReference type="AlphaFoldDB" id="A0A1M5L3C2"/>
<protein>
    <submittedName>
        <fullName evidence="8">Protein-disulfide isomerase</fullName>
    </submittedName>
</protein>
<dbReference type="Proteomes" id="UP000190675">
    <property type="component" value="Chromosome I"/>
</dbReference>
<dbReference type="InterPro" id="IPR012336">
    <property type="entry name" value="Thioredoxin-like_fold"/>
</dbReference>
<name>A0A1M5L3C2_9BRAD</name>
<dbReference type="PANTHER" id="PTHR13887">
    <property type="entry name" value="GLUTATHIONE S-TRANSFERASE KAPPA"/>
    <property type="match status" value="1"/>
</dbReference>
<sequence length="226" mass="24457">MMKSIDPAPPYQGRSRREALGLLGAGAAMLGLGILPRAALAQNSDETVLTEALVLRDPDIPVAGNPNGDITIVEYFDYQCPYCRKVEPELKQVVHDDGKVRLVQKDWPVLGPVSVVAARMALACRYQDKYLQAHDALIGVNSKLTEPRIRELLASAGIDVDRAARDLDTNAKAIDAVLARNNDQASAFGFNGTPSFIVGKFRVPGVLTMEQFGMAIADARKAAKKK</sequence>
<dbReference type="SUPFAM" id="SSF52833">
    <property type="entry name" value="Thioredoxin-like"/>
    <property type="match status" value="1"/>
</dbReference>
<comment type="function">
    <text evidence="1">May be required for disulfide bond formation in some proteins.</text>
</comment>
<evidence type="ECO:0000256" key="1">
    <source>
        <dbReference type="ARBA" id="ARBA00003565"/>
    </source>
</evidence>
<feature type="domain" description="Thioredoxin" evidence="7">
    <location>
        <begin position="29"/>
        <end position="222"/>
    </location>
</feature>
<keyword evidence="3" id="KW-0732">Signal</keyword>
<proteinExistence type="inferred from homology"/>
<evidence type="ECO:0000256" key="6">
    <source>
        <dbReference type="ARBA" id="ARBA00023284"/>
    </source>
</evidence>
<dbReference type="GO" id="GO:0016491">
    <property type="term" value="F:oxidoreductase activity"/>
    <property type="evidence" value="ECO:0007669"/>
    <property type="project" value="UniProtKB-KW"/>
</dbReference>
<dbReference type="Pfam" id="PF13462">
    <property type="entry name" value="Thioredoxin_4"/>
    <property type="match status" value="1"/>
</dbReference>
<evidence type="ECO:0000313" key="8">
    <source>
        <dbReference type="EMBL" id="SHG59445.1"/>
    </source>
</evidence>
<keyword evidence="4" id="KW-0560">Oxidoreductase</keyword>
<keyword evidence="5" id="KW-1015">Disulfide bond</keyword>